<organism evidence="3 4">
    <name type="scientific">Nocardioides panacis</name>
    <dbReference type="NCBI Taxonomy" id="2849501"/>
    <lineage>
        <taxon>Bacteria</taxon>
        <taxon>Bacillati</taxon>
        <taxon>Actinomycetota</taxon>
        <taxon>Actinomycetes</taxon>
        <taxon>Propionibacteriales</taxon>
        <taxon>Nocardioidaceae</taxon>
        <taxon>Nocardioides</taxon>
    </lineage>
</organism>
<dbReference type="EMBL" id="CP077062">
    <property type="protein sequence ID" value="QWZ07641.1"/>
    <property type="molecule type" value="Genomic_DNA"/>
</dbReference>
<evidence type="ECO:0000313" key="4">
    <source>
        <dbReference type="Proteomes" id="UP000683575"/>
    </source>
</evidence>
<dbReference type="Pfam" id="PF02720">
    <property type="entry name" value="DUF222"/>
    <property type="match status" value="1"/>
</dbReference>
<gene>
    <name evidence="3" type="ORF">KRR39_19845</name>
</gene>
<dbReference type="KEGG" id="nps:KRR39_19845"/>
<dbReference type="Proteomes" id="UP000683575">
    <property type="component" value="Chromosome"/>
</dbReference>
<evidence type="ECO:0000313" key="3">
    <source>
        <dbReference type="EMBL" id="QWZ07641.1"/>
    </source>
</evidence>
<feature type="compositionally biased region" description="Basic and acidic residues" evidence="1">
    <location>
        <begin position="165"/>
        <end position="179"/>
    </location>
</feature>
<name>A0A975XZP3_9ACTN</name>
<feature type="domain" description="DUF222" evidence="2">
    <location>
        <begin position="69"/>
        <end position="156"/>
    </location>
</feature>
<feature type="compositionally biased region" description="Low complexity" evidence="1">
    <location>
        <begin position="196"/>
        <end position="213"/>
    </location>
</feature>
<dbReference type="InterPro" id="IPR003870">
    <property type="entry name" value="DUF222"/>
</dbReference>
<reference evidence="3" key="1">
    <citation type="submission" date="2021-06" db="EMBL/GenBank/DDBJ databases">
        <title>Complete genome sequence of Nocardioides sp. G188.</title>
        <authorList>
            <person name="Im W.-T."/>
        </authorList>
    </citation>
    <scope>NUCLEOTIDE SEQUENCE</scope>
    <source>
        <strain evidence="3">G188</strain>
    </source>
</reference>
<evidence type="ECO:0000256" key="1">
    <source>
        <dbReference type="SAM" id="MobiDB-lite"/>
    </source>
</evidence>
<dbReference type="RefSeq" id="WP_216939152.1">
    <property type="nucleotide sequence ID" value="NZ_CP077062.1"/>
</dbReference>
<feature type="compositionally biased region" description="Low complexity" evidence="1">
    <location>
        <begin position="154"/>
        <end position="164"/>
    </location>
</feature>
<keyword evidence="4" id="KW-1185">Reference proteome</keyword>
<feature type="region of interest" description="Disordered" evidence="1">
    <location>
        <begin position="153"/>
        <end position="245"/>
    </location>
</feature>
<proteinExistence type="predicted"/>
<accession>A0A975XZP3</accession>
<sequence>MSLDQRTGDPEAAHPITRFSHRANAVLDGLVDAPTWTLTAAEAGAALVDLTRLQARVAELRLRVLAAADTLDVGADSGCMPRAGGVNATVVVTMTLEQLLSGLGAAGLDTGDRISAGAARRLACRAGLVPAVLGGASQVLDLGRTRRLHSRAQRLAPRPRTGRLLRGELRPPGRVDRGSPRGALVRGRRDQRPRRPAALLAAPPPGARLAPGDDPARQRSGALPPADVSLIGRQGGSRRLTGVAA</sequence>
<dbReference type="AlphaFoldDB" id="A0A975XZP3"/>
<evidence type="ECO:0000259" key="2">
    <source>
        <dbReference type="Pfam" id="PF02720"/>
    </source>
</evidence>
<protein>
    <submittedName>
        <fullName evidence="3">13E12 repeat family protein</fullName>
    </submittedName>
</protein>